<dbReference type="PROSITE" id="PS50878">
    <property type="entry name" value="RT_POL"/>
    <property type="match status" value="1"/>
</dbReference>
<dbReference type="AlphaFoldDB" id="A0AAW2DH28"/>
<keyword evidence="3" id="KW-1185">Reference proteome</keyword>
<name>A0AAW2DH28_9ROSI</name>
<evidence type="ECO:0000259" key="1">
    <source>
        <dbReference type="PROSITE" id="PS50878"/>
    </source>
</evidence>
<accession>A0AAW2DH28</accession>
<dbReference type="InterPro" id="IPR002156">
    <property type="entry name" value="RNaseH_domain"/>
</dbReference>
<dbReference type="Proteomes" id="UP001459277">
    <property type="component" value="Unassembled WGS sequence"/>
</dbReference>
<evidence type="ECO:0000313" key="3">
    <source>
        <dbReference type="Proteomes" id="UP001459277"/>
    </source>
</evidence>
<reference evidence="2 3" key="1">
    <citation type="submission" date="2024-01" db="EMBL/GenBank/DDBJ databases">
        <title>A telomere-to-telomere, gap-free genome of sweet tea (Lithocarpus litseifolius).</title>
        <authorList>
            <person name="Zhou J."/>
        </authorList>
    </citation>
    <scope>NUCLEOTIDE SEQUENCE [LARGE SCALE GENOMIC DNA]</scope>
    <source>
        <strain evidence="2">Zhou-2022a</strain>
        <tissue evidence="2">Leaf</tissue>
    </source>
</reference>
<evidence type="ECO:0000313" key="2">
    <source>
        <dbReference type="EMBL" id="KAL0009439.1"/>
    </source>
</evidence>
<organism evidence="2 3">
    <name type="scientific">Lithocarpus litseifolius</name>
    <dbReference type="NCBI Taxonomy" id="425828"/>
    <lineage>
        <taxon>Eukaryota</taxon>
        <taxon>Viridiplantae</taxon>
        <taxon>Streptophyta</taxon>
        <taxon>Embryophyta</taxon>
        <taxon>Tracheophyta</taxon>
        <taxon>Spermatophyta</taxon>
        <taxon>Magnoliopsida</taxon>
        <taxon>eudicotyledons</taxon>
        <taxon>Gunneridae</taxon>
        <taxon>Pentapetalae</taxon>
        <taxon>rosids</taxon>
        <taxon>fabids</taxon>
        <taxon>Fagales</taxon>
        <taxon>Fagaceae</taxon>
        <taxon>Lithocarpus</taxon>
    </lineage>
</organism>
<dbReference type="Pfam" id="PF00078">
    <property type="entry name" value="RVT_1"/>
    <property type="match status" value="1"/>
</dbReference>
<proteinExistence type="predicted"/>
<sequence length="420" mass="46069">MGKLAKSYFDTMFTTSNPTGLDEILTGLLPTVIADMNNSLNKPYNAEEVLKALHQMAPFVAPGPDVFDSQSAFLSGRLITDNVLVAFETLHFLKRKTQGKDEYMALKLDMSKAYDRVEWDFLERAMLHLGLARSYVATIMSCIKSVSYSVLLNGVLGRTIKPSRGLRQGDPLSPYLFLICAMGLQGLLHKAESNGAIRGVSICRNGPRVSHLFFDDDSVLFYRAKESECQVFSEVARLLRDFLEAHDDAPVIVQNLVRPKWSTPAQPRYKANFNGVLFKSTDLACLGMIIRDTNGTVIGALSARVPLPQSVAMVEALACRRAVQFVVEIGLHEVIFEGDAAIIINAISNGSANQSLYGHIVDVILAQASLLYFFEFCFVPCSCITVADALAKCAKVGSELQVWLEDCPEDIAPLVLGDAS</sequence>
<dbReference type="InterPro" id="IPR044730">
    <property type="entry name" value="RNase_H-like_dom_plant"/>
</dbReference>
<dbReference type="Gene3D" id="3.30.420.10">
    <property type="entry name" value="Ribonuclease H-like superfamily/Ribonuclease H"/>
    <property type="match status" value="1"/>
</dbReference>
<protein>
    <recommendedName>
        <fullName evidence="1">Reverse transcriptase domain-containing protein</fullName>
    </recommendedName>
</protein>
<dbReference type="Pfam" id="PF13456">
    <property type="entry name" value="RVT_3"/>
    <property type="match status" value="1"/>
</dbReference>
<dbReference type="CDD" id="cd06222">
    <property type="entry name" value="RNase_H_like"/>
    <property type="match status" value="1"/>
</dbReference>
<gene>
    <name evidence="2" type="ORF">SO802_010941</name>
</gene>
<dbReference type="PANTHER" id="PTHR47074">
    <property type="entry name" value="BNAC02G40300D PROTEIN"/>
    <property type="match status" value="1"/>
</dbReference>
<dbReference type="InterPro" id="IPR036397">
    <property type="entry name" value="RNaseH_sf"/>
</dbReference>
<dbReference type="InterPro" id="IPR052929">
    <property type="entry name" value="RNase_H-like_EbsB-rel"/>
</dbReference>
<dbReference type="SUPFAM" id="SSF56672">
    <property type="entry name" value="DNA/RNA polymerases"/>
    <property type="match status" value="1"/>
</dbReference>
<comment type="caution">
    <text evidence="2">The sequence shown here is derived from an EMBL/GenBank/DDBJ whole genome shotgun (WGS) entry which is preliminary data.</text>
</comment>
<dbReference type="GO" id="GO:0004523">
    <property type="term" value="F:RNA-DNA hybrid ribonuclease activity"/>
    <property type="evidence" value="ECO:0007669"/>
    <property type="project" value="InterPro"/>
</dbReference>
<dbReference type="PANTHER" id="PTHR47074:SF48">
    <property type="entry name" value="POLYNUCLEOTIDYL TRANSFERASE, RIBONUCLEASE H-LIKE SUPERFAMILY PROTEIN"/>
    <property type="match status" value="1"/>
</dbReference>
<dbReference type="GO" id="GO:0003676">
    <property type="term" value="F:nucleic acid binding"/>
    <property type="evidence" value="ECO:0007669"/>
    <property type="project" value="InterPro"/>
</dbReference>
<dbReference type="InterPro" id="IPR043502">
    <property type="entry name" value="DNA/RNA_pol_sf"/>
</dbReference>
<feature type="domain" description="Reverse transcriptase" evidence="1">
    <location>
        <begin position="1"/>
        <end position="278"/>
    </location>
</feature>
<dbReference type="EMBL" id="JAZDWU010000003">
    <property type="protein sequence ID" value="KAL0009439.1"/>
    <property type="molecule type" value="Genomic_DNA"/>
</dbReference>
<dbReference type="InterPro" id="IPR000477">
    <property type="entry name" value="RT_dom"/>
</dbReference>